<dbReference type="InterPro" id="IPR009057">
    <property type="entry name" value="Homeodomain-like_sf"/>
</dbReference>
<feature type="domain" description="HTH myb-type" evidence="3">
    <location>
        <begin position="93"/>
        <end position="146"/>
    </location>
</feature>
<feature type="region of interest" description="Disordered" evidence="1">
    <location>
        <begin position="262"/>
        <end position="302"/>
    </location>
</feature>
<reference evidence="4 5" key="1">
    <citation type="submission" date="2016-10" db="EMBL/GenBank/DDBJ databases">
        <title>Genome sequence of the ascomycete fungus Penicillium subrubescens.</title>
        <authorList>
            <person name="De Vries R.P."/>
            <person name="Peng M."/>
            <person name="Dilokpimol A."/>
            <person name="Hilden K."/>
            <person name="Makela M.R."/>
            <person name="Grigoriev I."/>
            <person name="Riley R."/>
            <person name="Granchi Z."/>
        </authorList>
    </citation>
    <scope>NUCLEOTIDE SEQUENCE [LARGE SCALE GENOMIC DNA]</scope>
    <source>
        <strain evidence="4 5">CBS 132785</strain>
    </source>
</reference>
<feature type="region of interest" description="Disordered" evidence="1">
    <location>
        <begin position="207"/>
        <end position="246"/>
    </location>
</feature>
<evidence type="ECO:0000259" key="3">
    <source>
        <dbReference type="PROSITE" id="PS51294"/>
    </source>
</evidence>
<dbReference type="Proteomes" id="UP000186955">
    <property type="component" value="Unassembled WGS sequence"/>
</dbReference>
<evidence type="ECO:0000313" key="5">
    <source>
        <dbReference type="Proteomes" id="UP000186955"/>
    </source>
</evidence>
<dbReference type="InterPro" id="IPR001005">
    <property type="entry name" value="SANT/Myb"/>
</dbReference>
<accession>A0A1Q5TUC2</accession>
<dbReference type="SUPFAM" id="SSF46689">
    <property type="entry name" value="Homeodomain-like"/>
    <property type="match status" value="1"/>
</dbReference>
<comment type="caution">
    <text evidence="4">The sequence shown here is derived from an EMBL/GenBank/DDBJ whole genome shotgun (WGS) entry which is preliminary data.</text>
</comment>
<dbReference type="InterPro" id="IPR053095">
    <property type="entry name" value="Actin-binding/GATA_Znf"/>
</dbReference>
<dbReference type="OrthoDB" id="2350934at2759"/>
<proteinExistence type="predicted"/>
<dbReference type="Pfam" id="PF00249">
    <property type="entry name" value="Myb_DNA-binding"/>
    <property type="match status" value="1"/>
</dbReference>
<dbReference type="EMBL" id="MNBE01000615">
    <property type="protein sequence ID" value="OKP03832.1"/>
    <property type="molecule type" value="Genomic_DNA"/>
</dbReference>
<dbReference type="PROSITE" id="PS51294">
    <property type="entry name" value="HTH_MYB"/>
    <property type="match status" value="1"/>
</dbReference>
<evidence type="ECO:0000313" key="4">
    <source>
        <dbReference type="EMBL" id="OKP03832.1"/>
    </source>
</evidence>
<dbReference type="PANTHER" id="PTHR23246:SF24">
    <property type="entry name" value="MYB DNA-BINDING DOMAIN-CONTAINING PROTEIN"/>
    <property type="match status" value="1"/>
</dbReference>
<organism evidence="4 5">
    <name type="scientific">Penicillium subrubescens</name>
    <dbReference type="NCBI Taxonomy" id="1316194"/>
    <lineage>
        <taxon>Eukaryota</taxon>
        <taxon>Fungi</taxon>
        <taxon>Dikarya</taxon>
        <taxon>Ascomycota</taxon>
        <taxon>Pezizomycotina</taxon>
        <taxon>Eurotiomycetes</taxon>
        <taxon>Eurotiomycetidae</taxon>
        <taxon>Eurotiales</taxon>
        <taxon>Aspergillaceae</taxon>
        <taxon>Penicillium</taxon>
    </lineage>
</organism>
<dbReference type="STRING" id="1316194.A0A1Q5TUC2"/>
<name>A0A1Q5TUC2_9EURO</name>
<feature type="compositionally biased region" description="Low complexity" evidence="1">
    <location>
        <begin position="212"/>
        <end position="225"/>
    </location>
</feature>
<sequence>MIALQNRPILPPAKVDISLLLKPQDEEEAPGIHPTPLYPPRTGFSIPPPVPAAPILTTAPPILTGPPAVAPSLIKSAPGLPAKRLQPAHTAESPAKKQSKWSPEEDALIIELRGSGMKWEDISKRLPGRSAISCRLHYQNYLERRSEWDEDKKNKLARLYERFKAEMWSKVAEEMAIPWRAAEAMHWQLGEQEMARRAGVVPFSLSSTAIDPPTTRTRRASTSLARPRKSSTSRAIPGHLPGLPPQLPSLEELTAGVPAYAPPAPPPPREFYGLGRPPDMGIPPPGLMGPGPHMGMPPRTLP</sequence>
<feature type="region of interest" description="Disordered" evidence="1">
    <location>
        <begin position="83"/>
        <end position="102"/>
    </location>
</feature>
<dbReference type="PANTHER" id="PTHR23246">
    <property type="entry name" value="NEW-GLUE PROTEIN"/>
    <property type="match status" value="1"/>
</dbReference>
<dbReference type="CDD" id="cd00167">
    <property type="entry name" value="SANT"/>
    <property type="match status" value="1"/>
</dbReference>
<dbReference type="AlphaFoldDB" id="A0A1Q5TUC2"/>
<keyword evidence="5" id="KW-1185">Reference proteome</keyword>
<dbReference type="Gene3D" id="1.10.10.60">
    <property type="entry name" value="Homeodomain-like"/>
    <property type="match status" value="1"/>
</dbReference>
<evidence type="ECO:0008006" key="6">
    <source>
        <dbReference type="Google" id="ProtNLM"/>
    </source>
</evidence>
<protein>
    <recommendedName>
        <fullName evidence="6">MYB DNA-binding domain protein</fullName>
    </recommendedName>
</protein>
<evidence type="ECO:0000256" key="1">
    <source>
        <dbReference type="SAM" id="MobiDB-lite"/>
    </source>
</evidence>
<dbReference type="InterPro" id="IPR017930">
    <property type="entry name" value="Myb_dom"/>
</dbReference>
<feature type="domain" description="Myb-like" evidence="2">
    <location>
        <begin position="93"/>
        <end position="142"/>
    </location>
</feature>
<evidence type="ECO:0000259" key="2">
    <source>
        <dbReference type="PROSITE" id="PS50090"/>
    </source>
</evidence>
<feature type="compositionally biased region" description="Low complexity" evidence="1">
    <location>
        <begin position="290"/>
        <end position="302"/>
    </location>
</feature>
<dbReference type="PROSITE" id="PS50090">
    <property type="entry name" value="MYB_LIKE"/>
    <property type="match status" value="1"/>
</dbReference>
<gene>
    <name evidence="4" type="ORF">PENSUB_6841</name>
</gene>
<dbReference type="SMART" id="SM00717">
    <property type="entry name" value="SANT"/>
    <property type="match status" value="1"/>
</dbReference>